<comment type="similarity">
    <text evidence="1 6">Belongs to the zinc-containing alcohol dehydrogenase family.</text>
</comment>
<evidence type="ECO:0000256" key="6">
    <source>
        <dbReference type="RuleBase" id="RU361277"/>
    </source>
</evidence>
<evidence type="ECO:0000256" key="2">
    <source>
        <dbReference type="ARBA" id="ARBA00022723"/>
    </source>
</evidence>
<dbReference type="Proteomes" id="UP001458415">
    <property type="component" value="Unassembled WGS sequence"/>
</dbReference>
<keyword evidence="9" id="KW-1185">Reference proteome</keyword>
<reference evidence="8 9" key="1">
    <citation type="submission" date="2024-06" db="EMBL/GenBank/DDBJ databases">
        <title>The Natural Products Discovery Center: Release of the First 8490 Sequenced Strains for Exploring Actinobacteria Biosynthetic Diversity.</title>
        <authorList>
            <person name="Kalkreuter E."/>
            <person name="Kautsar S.A."/>
            <person name="Yang D."/>
            <person name="Bader C.D."/>
            <person name="Teijaro C.N."/>
            <person name="Fluegel L."/>
            <person name="Davis C.M."/>
            <person name="Simpson J.R."/>
            <person name="Lauterbach L."/>
            <person name="Steele A.D."/>
            <person name="Gui C."/>
            <person name="Meng S."/>
            <person name="Li G."/>
            <person name="Viehrig K."/>
            <person name="Ye F."/>
            <person name="Su P."/>
            <person name="Kiefer A.F."/>
            <person name="Nichols A."/>
            <person name="Cepeda A.J."/>
            <person name="Yan W."/>
            <person name="Fan B."/>
            <person name="Jiang Y."/>
            <person name="Adhikari A."/>
            <person name="Zheng C.-J."/>
            <person name="Schuster L."/>
            <person name="Cowan T.M."/>
            <person name="Smanski M.J."/>
            <person name="Chevrette M.G."/>
            <person name="De Carvalho L.P.S."/>
            <person name="Shen B."/>
        </authorList>
    </citation>
    <scope>NUCLEOTIDE SEQUENCE [LARGE SCALE GENOMIC DNA]</scope>
    <source>
        <strain evidence="8 9">NPDC000634</strain>
    </source>
</reference>
<dbReference type="InterPro" id="IPR023921">
    <property type="entry name" value="ADH_Zn_actinomycetes"/>
</dbReference>
<proteinExistence type="inferred from homology"/>
<keyword evidence="2 6" id="KW-0479">Metal-binding</keyword>
<dbReference type="InterPro" id="IPR011032">
    <property type="entry name" value="GroES-like_sf"/>
</dbReference>
<dbReference type="EC" id="1.1.99.36" evidence="8"/>
<accession>A0ABV1VV49</accession>
<dbReference type="EMBL" id="JBEPCU010000011">
    <property type="protein sequence ID" value="MER6975814.1"/>
    <property type="molecule type" value="Genomic_DNA"/>
</dbReference>
<evidence type="ECO:0000256" key="3">
    <source>
        <dbReference type="ARBA" id="ARBA00022833"/>
    </source>
</evidence>
<sequence length="372" mass="39147">MKIPGALIWEPGTRSGWSVEEIELDDPKPNEVKVKLAASGICHSDDHVDTGDIPLGWGPILGGHEGAGEVVQVGSHVTDLEVGDHVVLSFLPSCGKCSMCVRGRSNMCVLGAGTLGGFAADGTHRVHARGVGVGPFSYLGTFAPYVTVSVDSAVKIPKDVPLEKAALIGCGVPTGWGSSVYAADIDLGATVVVFGVGGVGMNAVQGARHRGARNIIAVDPVAFKRDEAKTFGATHTCKNEDEAAELVAQLTNGQGADAVIITMGVADPKLMQPAGNMVHRGGTLVLTSAAKVGVQEMDFDLFTFAMSGKRLQGSLYGSTNSRYDIPLLADLYQRGELKLDELITRTYKLEGINTAVQDMREGRNIRGVIMFD</sequence>
<evidence type="ECO:0000313" key="8">
    <source>
        <dbReference type="EMBL" id="MER6975814.1"/>
    </source>
</evidence>
<dbReference type="PANTHER" id="PTHR43880">
    <property type="entry name" value="ALCOHOL DEHYDROGENASE"/>
    <property type="match status" value="1"/>
</dbReference>
<comment type="caution">
    <text evidence="8">The sequence shown here is derived from an EMBL/GenBank/DDBJ whole genome shotgun (WGS) entry which is preliminary data.</text>
</comment>
<dbReference type="RefSeq" id="WP_086725101.1">
    <property type="nucleotide sequence ID" value="NZ_MUBM01000081.1"/>
</dbReference>
<dbReference type="InterPro" id="IPR036291">
    <property type="entry name" value="NAD(P)-bd_dom_sf"/>
</dbReference>
<dbReference type="InterPro" id="IPR013154">
    <property type="entry name" value="ADH-like_N"/>
</dbReference>
<dbReference type="Pfam" id="PF00107">
    <property type="entry name" value="ADH_zinc_N"/>
    <property type="match status" value="1"/>
</dbReference>
<evidence type="ECO:0000259" key="7">
    <source>
        <dbReference type="SMART" id="SM00829"/>
    </source>
</evidence>
<dbReference type="Pfam" id="PF08240">
    <property type="entry name" value="ADH_N"/>
    <property type="match status" value="1"/>
</dbReference>
<dbReference type="InterPro" id="IPR013149">
    <property type="entry name" value="ADH-like_C"/>
</dbReference>
<dbReference type="InterPro" id="IPR020843">
    <property type="entry name" value="ER"/>
</dbReference>
<dbReference type="GO" id="GO:0016491">
    <property type="term" value="F:oxidoreductase activity"/>
    <property type="evidence" value="ECO:0007669"/>
    <property type="project" value="UniProtKB-KW"/>
</dbReference>
<organism evidence="8 9">
    <name type="scientific">Streptomyces carpinensis</name>
    <dbReference type="NCBI Taxonomy" id="66369"/>
    <lineage>
        <taxon>Bacteria</taxon>
        <taxon>Bacillati</taxon>
        <taxon>Actinomycetota</taxon>
        <taxon>Actinomycetes</taxon>
        <taxon>Kitasatosporales</taxon>
        <taxon>Streptomycetaceae</taxon>
        <taxon>Streptomyces</taxon>
    </lineage>
</organism>
<dbReference type="Gene3D" id="3.90.180.10">
    <property type="entry name" value="Medium-chain alcohol dehydrogenases, catalytic domain"/>
    <property type="match status" value="1"/>
</dbReference>
<feature type="domain" description="Enoyl reductase (ER)" evidence="7">
    <location>
        <begin position="12"/>
        <end position="369"/>
    </location>
</feature>
<protein>
    <submittedName>
        <fullName evidence="8">NDMA-dependent alcohol dehydrogenase</fullName>
        <ecNumber evidence="8">1.1.99.36</ecNumber>
    </submittedName>
</protein>
<comment type="cofactor">
    <cofactor evidence="6">
        <name>Zn(2+)</name>
        <dbReference type="ChEBI" id="CHEBI:29105"/>
    </cofactor>
</comment>
<dbReference type="NCBIfam" id="TIGR03989">
    <property type="entry name" value="Rxyl_3153"/>
    <property type="match status" value="1"/>
</dbReference>
<dbReference type="SUPFAM" id="SSF51735">
    <property type="entry name" value="NAD(P)-binding Rossmann-fold domains"/>
    <property type="match status" value="1"/>
</dbReference>
<dbReference type="PROSITE" id="PS00059">
    <property type="entry name" value="ADH_ZINC"/>
    <property type="match status" value="1"/>
</dbReference>
<dbReference type="InterPro" id="IPR002328">
    <property type="entry name" value="ADH_Zn_CS"/>
</dbReference>
<gene>
    <name evidence="8" type="ORF">ABT317_01790</name>
</gene>
<dbReference type="CDD" id="cd08279">
    <property type="entry name" value="Zn_ADH_class_III"/>
    <property type="match status" value="1"/>
</dbReference>
<keyword evidence="3 6" id="KW-0862">Zinc</keyword>
<dbReference type="Gene3D" id="3.40.50.720">
    <property type="entry name" value="NAD(P)-binding Rossmann-like Domain"/>
    <property type="match status" value="1"/>
</dbReference>
<dbReference type="PANTHER" id="PTHR43880:SF12">
    <property type="entry name" value="ALCOHOL DEHYDROGENASE CLASS-3"/>
    <property type="match status" value="1"/>
</dbReference>
<keyword evidence="5" id="KW-0520">NAD</keyword>
<evidence type="ECO:0000313" key="9">
    <source>
        <dbReference type="Proteomes" id="UP001458415"/>
    </source>
</evidence>
<dbReference type="SUPFAM" id="SSF50129">
    <property type="entry name" value="GroES-like"/>
    <property type="match status" value="2"/>
</dbReference>
<dbReference type="SMART" id="SM00829">
    <property type="entry name" value="PKS_ER"/>
    <property type="match status" value="1"/>
</dbReference>
<evidence type="ECO:0000256" key="1">
    <source>
        <dbReference type="ARBA" id="ARBA00008072"/>
    </source>
</evidence>
<name>A0ABV1VV49_9ACTN</name>
<evidence type="ECO:0000256" key="5">
    <source>
        <dbReference type="ARBA" id="ARBA00023027"/>
    </source>
</evidence>
<keyword evidence="4 8" id="KW-0560">Oxidoreductase</keyword>
<evidence type="ECO:0000256" key="4">
    <source>
        <dbReference type="ARBA" id="ARBA00023002"/>
    </source>
</evidence>